<dbReference type="OrthoDB" id="2439701at2759"/>
<feature type="non-terminal residue" evidence="1">
    <location>
        <position position="73"/>
    </location>
</feature>
<gene>
    <name evidence="1" type="ORF">FCALED_LOCUS17385</name>
</gene>
<sequence>KYGVLFFKSWLPKVYFSTMELLRKSSLETAVKLYNHDLNEAIIMCKEQNILNIEKKLEEISQKFLTLSKDTSA</sequence>
<dbReference type="AlphaFoldDB" id="A0A9N9J7S0"/>
<keyword evidence="2" id="KW-1185">Reference proteome</keyword>
<dbReference type="Proteomes" id="UP000789570">
    <property type="component" value="Unassembled WGS sequence"/>
</dbReference>
<evidence type="ECO:0000313" key="2">
    <source>
        <dbReference type="Proteomes" id="UP000789570"/>
    </source>
</evidence>
<reference evidence="1" key="1">
    <citation type="submission" date="2021-06" db="EMBL/GenBank/DDBJ databases">
        <authorList>
            <person name="Kallberg Y."/>
            <person name="Tangrot J."/>
            <person name="Rosling A."/>
        </authorList>
    </citation>
    <scope>NUCLEOTIDE SEQUENCE</scope>
    <source>
        <strain evidence="1">UK204</strain>
    </source>
</reference>
<protein>
    <submittedName>
        <fullName evidence="1">8709_t:CDS:1</fullName>
    </submittedName>
</protein>
<name>A0A9N9J7S0_9GLOM</name>
<evidence type="ECO:0000313" key="1">
    <source>
        <dbReference type="EMBL" id="CAG8768579.1"/>
    </source>
</evidence>
<organism evidence="1 2">
    <name type="scientific">Funneliformis caledonium</name>
    <dbReference type="NCBI Taxonomy" id="1117310"/>
    <lineage>
        <taxon>Eukaryota</taxon>
        <taxon>Fungi</taxon>
        <taxon>Fungi incertae sedis</taxon>
        <taxon>Mucoromycota</taxon>
        <taxon>Glomeromycotina</taxon>
        <taxon>Glomeromycetes</taxon>
        <taxon>Glomerales</taxon>
        <taxon>Glomeraceae</taxon>
        <taxon>Funneliformis</taxon>
    </lineage>
</organism>
<proteinExistence type="predicted"/>
<comment type="caution">
    <text evidence="1">The sequence shown here is derived from an EMBL/GenBank/DDBJ whole genome shotgun (WGS) entry which is preliminary data.</text>
</comment>
<accession>A0A9N9J7S0</accession>
<dbReference type="EMBL" id="CAJVPQ010026335">
    <property type="protein sequence ID" value="CAG8768579.1"/>
    <property type="molecule type" value="Genomic_DNA"/>
</dbReference>